<sequence length="122" mass="13426">MELPGVQTESTVGWGAMGTRPRTYKSRQLLQALDKNNDYFVDYVPSSRDAINMPPHVLYVILGVIMVVIACYAILGHLINDLYHDLAGIVGCSNVNRRISGHPVSVCCRVIGFVLNVVVILL</sequence>
<reference evidence="1" key="1">
    <citation type="submission" date="2021-05" db="EMBL/GenBank/DDBJ databases">
        <authorList>
            <person name="Pan Q."/>
            <person name="Jouanno E."/>
            <person name="Zahm M."/>
            <person name="Klopp C."/>
            <person name="Cabau C."/>
            <person name="Louis A."/>
            <person name="Berthelot C."/>
            <person name="Parey E."/>
            <person name="Roest Crollius H."/>
            <person name="Montfort J."/>
            <person name="Robinson-Rechavi M."/>
            <person name="Bouchez O."/>
            <person name="Lampietro C."/>
            <person name="Lopez Roques C."/>
            <person name="Donnadieu C."/>
            <person name="Postlethwait J."/>
            <person name="Bobe J."/>
            <person name="Dillon D."/>
            <person name="Chandos A."/>
            <person name="von Hippel F."/>
            <person name="Guiguen Y."/>
        </authorList>
    </citation>
    <scope>NUCLEOTIDE SEQUENCE</scope>
    <source>
        <strain evidence="1">YG-Jan2019</strain>
    </source>
</reference>
<evidence type="ECO:0000313" key="1">
    <source>
        <dbReference type="EMBL" id="KAJ7992940.1"/>
    </source>
</evidence>
<evidence type="ECO:0000313" key="2">
    <source>
        <dbReference type="Proteomes" id="UP001157502"/>
    </source>
</evidence>
<organism evidence="1 2">
    <name type="scientific">Dallia pectoralis</name>
    <name type="common">Alaska blackfish</name>
    <dbReference type="NCBI Taxonomy" id="75939"/>
    <lineage>
        <taxon>Eukaryota</taxon>
        <taxon>Metazoa</taxon>
        <taxon>Chordata</taxon>
        <taxon>Craniata</taxon>
        <taxon>Vertebrata</taxon>
        <taxon>Euteleostomi</taxon>
        <taxon>Actinopterygii</taxon>
        <taxon>Neopterygii</taxon>
        <taxon>Teleostei</taxon>
        <taxon>Protacanthopterygii</taxon>
        <taxon>Esociformes</taxon>
        <taxon>Umbridae</taxon>
        <taxon>Dallia</taxon>
    </lineage>
</organism>
<proteinExistence type="predicted"/>
<dbReference type="Proteomes" id="UP001157502">
    <property type="component" value="Chromosome 24"/>
</dbReference>
<comment type="caution">
    <text evidence="1">The sequence shown here is derived from an EMBL/GenBank/DDBJ whole genome shotgun (WGS) entry which is preliminary data.</text>
</comment>
<name>A0ACC2FNY4_DALPE</name>
<dbReference type="EMBL" id="CM055751">
    <property type="protein sequence ID" value="KAJ7992940.1"/>
    <property type="molecule type" value="Genomic_DNA"/>
</dbReference>
<keyword evidence="2" id="KW-1185">Reference proteome</keyword>
<gene>
    <name evidence="1" type="ORF">DPEC_G00267280</name>
</gene>
<accession>A0ACC2FNY4</accession>
<protein>
    <submittedName>
        <fullName evidence="1">Uncharacterized protein</fullName>
    </submittedName>
</protein>